<name>A0ACC1JLP9_9FUNG</name>
<reference evidence="1" key="1">
    <citation type="submission" date="2022-07" db="EMBL/GenBank/DDBJ databases">
        <title>Phylogenomic reconstructions and comparative analyses of Kickxellomycotina fungi.</title>
        <authorList>
            <person name="Reynolds N.K."/>
            <person name="Stajich J.E."/>
            <person name="Barry K."/>
            <person name="Grigoriev I.V."/>
            <person name="Crous P."/>
            <person name="Smith M.E."/>
        </authorList>
    </citation>
    <scope>NUCLEOTIDE SEQUENCE</scope>
    <source>
        <strain evidence="1">CBS 109366</strain>
    </source>
</reference>
<organism evidence="1 2">
    <name type="scientific">Coemansia nantahalensis</name>
    <dbReference type="NCBI Taxonomy" id="2789366"/>
    <lineage>
        <taxon>Eukaryota</taxon>
        <taxon>Fungi</taxon>
        <taxon>Fungi incertae sedis</taxon>
        <taxon>Zoopagomycota</taxon>
        <taxon>Kickxellomycotina</taxon>
        <taxon>Kickxellomycetes</taxon>
        <taxon>Kickxellales</taxon>
        <taxon>Kickxellaceae</taxon>
        <taxon>Coemansia</taxon>
    </lineage>
</organism>
<accession>A0ACC1JLP9</accession>
<dbReference type="EMBL" id="JANBUJ010003113">
    <property type="protein sequence ID" value="KAJ2761875.1"/>
    <property type="molecule type" value="Genomic_DNA"/>
</dbReference>
<evidence type="ECO:0000313" key="1">
    <source>
        <dbReference type="EMBL" id="KAJ2761875.1"/>
    </source>
</evidence>
<dbReference type="Proteomes" id="UP001140234">
    <property type="component" value="Unassembled WGS sequence"/>
</dbReference>
<comment type="caution">
    <text evidence="1">The sequence shown here is derived from an EMBL/GenBank/DDBJ whole genome shotgun (WGS) entry which is preliminary data.</text>
</comment>
<protein>
    <submittedName>
        <fullName evidence="1">Uncharacterized protein</fullName>
    </submittedName>
</protein>
<gene>
    <name evidence="1" type="ORF">IWQ57_005933</name>
</gene>
<proteinExistence type="predicted"/>
<sequence length="111" mass="12272">MGILRGDGLGAVGGFLWMLLRILLVVLLFAHDARPSRLLALACVITGFALARSEWVRSHLEYLFGHWPQEPPEDAPHDRQYSALEKARALVLALVSSLMPAEPFQLPVGDE</sequence>
<keyword evidence="2" id="KW-1185">Reference proteome</keyword>
<evidence type="ECO:0000313" key="2">
    <source>
        <dbReference type="Proteomes" id="UP001140234"/>
    </source>
</evidence>